<feature type="signal peptide" evidence="1">
    <location>
        <begin position="1"/>
        <end position="30"/>
    </location>
</feature>
<gene>
    <name evidence="3" type="ORF">GXM_06247</name>
</gene>
<dbReference type="Pfam" id="PF05860">
    <property type="entry name" value="TPS"/>
    <property type="match status" value="1"/>
</dbReference>
<dbReference type="Gene3D" id="2.160.20.10">
    <property type="entry name" value="Single-stranded right-handed beta-helix, Pectin lyase-like"/>
    <property type="match status" value="1"/>
</dbReference>
<dbReference type="EMBL" id="CP045226">
    <property type="protein sequence ID" value="QFS48753.1"/>
    <property type="molecule type" value="Genomic_DNA"/>
</dbReference>
<protein>
    <submittedName>
        <fullName evidence="3">CHAT domain-containing protein</fullName>
    </submittedName>
</protein>
<dbReference type="InterPro" id="IPR008638">
    <property type="entry name" value="FhaB/CdiA-like_TPS"/>
</dbReference>
<evidence type="ECO:0000313" key="3">
    <source>
        <dbReference type="EMBL" id="QFS48753.1"/>
    </source>
</evidence>
<keyword evidence="4" id="KW-1185">Reference proteome</keyword>
<evidence type="ECO:0000256" key="1">
    <source>
        <dbReference type="SAM" id="SignalP"/>
    </source>
</evidence>
<feature type="chain" id="PRO_5025060659" evidence="1">
    <location>
        <begin position="31"/>
        <end position="2311"/>
    </location>
</feature>
<dbReference type="NCBIfam" id="TIGR01901">
    <property type="entry name" value="adhes_NPXG"/>
    <property type="match status" value="1"/>
</dbReference>
<organism evidence="3 4">
    <name type="scientific">Nostoc sphaeroides CCNUC1</name>
    <dbReference type="NCBI Taxonomy" id="2653204"/>
    <lineage>
        <taxon>Bacteria</taxon>
        <taxon>Bacillati</taxon>
        <taxon>Cyanobacteriota</taxon>
        <taxon>Cyanophyceae</taxon>
        <taxon>Nostocales</taxon>
        <taxon>Nostocaceae</taxon>
        <taxon>Nostoc</taxon>
    </lineage>
</organism>
<dbReference type="Pfam" id="PF12770">
    <property type="entry name" value="CHAT"/>
    <property type="match status" value="1"/>
</dbReference>
<evidence type="ECO:0000259" key="2">
    <source>
        <dbReference type="SMART" id="SM00912"/>
    </source>
</evidence>
<sequence>MTSQAIKNNLLLLANAIAVFSVNQILPTTAQNITPANNNDTGTIVNTNGNLIDIGGGAVSGNGANLFHSFQKFNLDANQTANFLSNPTIQNILGRVVGGDLSLINGLIQVTGSNANLFLMNPAGIVFGANAMLNVPASFTATTATGISFNNGSYNSLSNNNYSILDGNPIGFNFANQQPGSIINLANLELSNPNQNLSLVAGTVVSTGQVSAPNGNLTIASVEGGKFLRISQTGNLISLEIPTNGATSGNITVASLPQLLTGSGLDNTSELTVNSNGQVQLTASNIPINSGDVVVKRITSQTATLSAANNLTLPESQLTTTGDLNLLARDTVRVRDSVTNRVGVQAGGNLYIQGNQSIDILALNHPQTPFVSGGNLSLVSDGVISGDAHFASGGQFKILNLSGGAGTFVSYYDPIIRANGDVEFGDYTGAALKVETTGGIQGGNITITSPDISGSILSGDPDFTALTTSNAVILRAGLSGVTTVNFPSTQEGTAFTLPASPLPTGSITVGNINTSSTVAGQSGPITLEAPGNINTGNLNSSATDTNSGGAITLSTTGGSINTGSSINSSGSASSGNITLNGNINLTADTTIDAGSGSISVPISTINGARNLTLSANDITLGGAVGGTTALTSLTATAANTNVANNITTTGNIQFNSPVTLTGGDTKIFNSNNNNIDLGSTVDGASNLNVNAGTGNITLGGAVGGTTALTSLTTTAANTNIANNITTTGNIQFNSPITLTGADTKIFNSNNNNIDLTSTVDGASNLNVNAGTGNITLSGAVGGTTALTSLTTTAANTNIANNITTTGNIQFNSPVTLTGADTKIFNANTGAIAVNNTLAAGANNLTLTANEIDFNGGNNSVTGSGELVLQPSTASRNINLGQASDSDTSTFDLTTSELTALQDGFSLITIGRNDGSGNVNFAPGLSFLDPITIQSPNGQLNTQGTISSNNNNITLNGNVNLTADTSINAGSGSINFVPISTINGASNLTLSASGITLGGAVGGTTALTGLTATAANTNIANNITTTGNIQFNSPVTLTGDSSKTFTANTGAIAVNNTLAAGANNLTLTANEIDFNGGNNSVTGSGELVLQPSTASRNINLGQASDSDTSTFDLTTSELTALQDGFSLITIGRNDGSGSVNFAPGLSFLDPITIQSPNGQLNTQGTISSNNNNITLNGNVNLTADTSINAGSGSINFVPISTINGARNLTLSASGITLGGAVGGTTALTSLTATAANTNVANNITTTGNIQFNSPVTLTGDGSKIFNSNNNNIDLGSTVDGASNLNVNAGTGNITLGGAVGGTTALTGLTTTAANTNVANNITTTGNIQFNSPVTLTGGDTKIFNSNNNNIDLGSTVDGASNLNVNAGTGNITLGGAVGGTTPLSSLTATAANTNIANNITTTGNIQFNSPVTLTGGDTKIFNSNNNNIDLGSTVDGASNLNVNAGTGNITLGGAVGGTTPLSSLTATAANTNIANNITTTGNITLGGAVGGTTALTALNLQAGGNIVTDEIFTQGRAINLNSRNGVIITGTLDSSSFNSDDGGDITVTAPGGILVLGGVNTSSSAGNGGAVSLSSDNDIQLGYINAQGVSSGGDVSGGDVNVSTETFFRATDVFFAQNGTSASISTSGGSFGGDITVAALGGISVVGGVNTSSFAGDGGAVSLSSDNDIQLGYIDAQGGSFGGDVNVSTKNFFIATDVFSDQNDTLASTTSISTSGGSFGGDITVAAPGGISVLGGVNTNASSFVGDGGSVSLSSDNDIQLGYIDAQGGFFGGDVNVSTKTFFRATGVFIDQNGTFASISTSGGFGSGNITISHGGNNIRSFVVGNPFINGTAGAITSNPFNRISPDLSLPDSYRQEDIQIITNEQLPDADTDTSKSVPQPNPVIVNINNTPQVPLDNIIAARDEQLTRKFEQYLGQENSTSIKSVAEVQATLNQIQKQTDTKTAVFYVKFSPSNDSSTRDKDTLDLVILTGEGKAILEPITGVTRAKVRQVAQQFYDTISDVNQAGTSNYLTSAQQLYKWLIAPQEAELQKQGITNIAFILDEGLRSIPMAALHDGKQFLIEKYSLAVLPSFSLTDTSYASLKKSRVLAMGASKFTQEQKQEPLLAVPLEVATIAQIWQGTSLLEKNFTLNNLKSKRQQNPFSIIHLATHVDFVSGTDNQSYIQLYDQKLRLNQVRELGWSQPPVELLVLSACKSAFGDENAELGFAGLAIQTGVKSAVASLWYVSDAGTLGLMTDFYSQLKIVPIKAEALRQAQIAMIQGKVKIENNKLIATNNNIELSPEIADYLQKNVVGNLSHPFYWAPFTMIGSPW</sequence>
<dbReference type="InterPro" id="IPR011050">
    <property type="entry name" value="Pectin_lyase_fold/virulence"/>
</dbReference>
<dbReference type="InterPro" id="IPR024983">
    <property type="entry name" value="CHAT_dom"/>
</dbReference>
<keyword evidence="1" id="KW-0732">Signal</keyword>
<dbReference type="Proteomes" id="UP000326678">
    <property type="component" value="Chromosome Gxm1"/>
</dbReference>
<dbReference type="InterPro" id="IPR012334">
    <property type="entry name" value="Pectin_lyas_fold"/>
</dbReference>
<evidence type="ECO:0000313" key="4">
    <source>
        <dbReference type="Proteomes" id="UP000326678"/>
    </source>
</evidence>
<dbReference type="SMART" id="SM00912">
    <property type="entry name" value="Haemagg_act"/>
    <property type="match status" value="1"/>
</dbReference>
<name>A0A5P8W7J2_9NOSO</name>
<dbReference type="RefSeq" id="WP_152590338.1">
    <property type="nucleotide sequence ID" value="NZ_CP045226.1"/>
</dbReference>
<dbReference type="SUPFAM" id="SSF51126">
    <property type="entry name" value="Pectin lyase-like"/>
    <property type="match status" value="1"/>
</dbReference>
<dbReference type="KEGG" id="nsh:GXM_06247"/>
<reference evidence="3 4" key="1">
    <citation type="submission" date="2019-10" db="EMBL/GenBank/DDBJ databases">
        <title>Genomic and transcriptomic insights into the perfect genentic adaptation of a filamentous nitrogen-fixing cyanobacterium to rice fields.</title>
        <authorList>
            <person name="Chen Z."/>
        </authorList>
    </citation>
    <scope>NUCLEOTIDE SEQUENCE [LARGE SCALE GENOMIC DNA]</scope>
    <source>
        <strain evidence="3">CCNUC1</strain>
    </source>
</reference>
<proteinExistence type="predicted"/>
<accession>A0A5P8W7J2</accession>
<feature type="domain" description="Filamentous haemagglutinin FhaB/tRNA nuclease CdiA-like TPS" evidence="2">
    <location>
        <begin position="36"/>
        <end position="150"/>
    </location>
</feature>